<evidence type="ECO:0000256" key="6">
    <source>
        <dbReference type="ARBA" id="ARBA00022753"/>
    </source>
</evidence>
<dbReference type="GO" id="GO:0032511">
    <property type="term" value="P:late endosome to vacuole transport via multivesicular body sorting pathway"/>
    <property type="evidence" value="ECO:0007669"/>
    <property type="project" value="InterPro"/>
</dbReference>
<evidence type="ECO:0000256" key="9">
    <source>
        <dbReference type="SAM" id="MobiDB-lite"/>
    </source>
</evidence>
<dbReference type="Pfam" id="PF04652">
    <property type="entry name" value="Vta1"/>
    <property type="match status" value="1"/>
</dbReference>
<keyword evidence="4" id="KW-0813">Transport</keyword>
<dbReference type="EMBL" id="PTQR01000054">
    <property type="protein sequence ID" value="TKX23484.1"/>
    <property type="molecule type" value="Genomic_DNA"/>
</dbReference>
<dbReference type="AlphaFoldDB" id="A0A4U7B5T6"/>
<sequence>MAAALPAKLKIPSITPFANRAAQLEKFRPIVSYWCNYQIVQQILGKNLHALDDECRDFTMALMDKLEAAKNQSPPVDAIVDDIVARAYMEQFALETFQKADTAIHTDNASKQTVDTFQAASTFLELLSIWTNPLDAETSSKIKYAKYHALRIVKALKAGEDPNASNPKDDIPQVATPGGGAPGDEMQIDSLQPPTSSAAYHAPTVESAPESMLPSRTASVPQAGPAIVPPPAPDPAKAEPDVSPIEPADATRSRQGSLGGGYFPAAPSSFTSEPTGPTVPTAQPDIPPANTQTAAPVVPPSAPPPQDMQSPQDFYTQNPPQQPQTFSPPPAPVPHHSTLPSAAAPPPQPIPQAAPVLQQPFQPSAPAVYRTDDESVAQAQKHAKWAISALNFEDVNTAVKELRIALQSLGAS</sequence>
<feature type="compositionally biased region" description="Polar residues" evidence="9">
    <location>
        <begin position="189"/>
        <end position="198"/>
    </location>
</feature>
<keyword evidence="7" id="KW-0653">Protein transport</keyword>
<feature type="region of interest" description="Disordered" evidence="9">
    <location>
        <begin position="160"/>
        <end position="367"/>
    </location>
</feature>
<dbReference type="Gene3D" id="1.20.5.420">
    <property type="entry name" value="Immunoglobulin FC, subunit C"/>
    <property type="match status" value="1"/>
</dbReference>
<comment type="subcellular location">
    <subcellularLocation>
        <location evidence="2">Cytoplasm</location>
    </subcellularLocation>
    <subcellularLocation>
        <location evidence="1">Endosome membrane</location>
        <topology evidence="1">Peripheral membrane protein</topology>
    </subcellularLocation>
</comment>
<keyword evidence="6" id="KW-0967">Endosome</keyword>
<dbReference type="InterPro" id="IPR023175">
    <property type="entry name" value="Vta1/CALS_N_sf"/>
</dbReference>
<feature type="compositionally biased region" description="Pro residues" evidence="9">
    <location>
        <begin position="343"/>
        <end position="352"/>
    </location>
</feature>
<evidence type="ECO:0008006" key="14">
    <source>
        <dbReference type="Google" id="ProtNLM"/>
    </source>
</evidence>
<gene>
    <name evidence="12" type="ORF">C1H76_4554</name>
</gene>
<dbReference type="InterPro" id="IPR039431">
    <property type="entry name" value="Vta1/CALS_N"/>
</dbReference>
<reference evidence="12 13" key="1">
    <citation type="submission" date="2018-02" db="EMBL/GenBank/DDBJ databases">
        <title>Draft genome sequences of Elsinoe sp., causing black scab on jojoba.</title>
        <authorList>
            <person name="Stodart B."/>
            <person name="Jeffress S."/>
            <person name="Ash G."/>
            <person name="Arun Chinnappa K."/>
        </authorList>
    </citation>
    <scope>NUCLEOTIDE SEQUENCE [LARGE SCALE GENOMIC DNA]</scope>
    <source>
        <strain evidence="12 13">Hillstone_2</strain>
    </source>
</reference>
<dbReference type="GO" id="GO:0005771">
    <property type="term" value="C:multivesicular body"/>
    <property type="evidence" value="ECO:0007669"/>
    <property type="project" value="TreeGrafter"/>
</dbReference>
<evidence type="ECO:0000256" key="8">
    <source>
        <dbReference type="ARBA" id="ARBA00023136"/>
    </source>
</evidence>
<protein>
    <recommendedName>
        <fullName evidence="14">Vacuolar protein sorting-associated protein VTA1</fullName>
    </recommendedName>
</protein>
<comment type="similarity">
    <text evidence="3">Belongs to the VTA1 family.</text>
</comment>
<evidence type="ECO:0000256" key="4">
    <source>
        <dbReference type="ARBA" id="ARBA00022448"/>
    </source>
</evidence>
<dbReference type="InterPro" id="IPR041212">
    <property type="entry name" value="Vta1_C"/>
</dbReference>
<evidence type="ECO:0000313" key="13">
    <source>
        <dbReference type="Proteomes" id="UP000308133"/>
    </source>
</evidence>
<dbReference type="GO" id="GO:0015031">
    <property type="term" value="P:protein transport"/>
    <property type="evidence" value="ECO:0007669"/>
    <property type="project" value="UniProtKB-KW"/>
</dbReference>
<feature type="compositionally biased region" description="Pro residues" evidence="9">
    <location>
        <begin position="297"/>
        <end position="306"/>
    </location>
</feature>
<name>A0A4U7B5T6_9PEZI</name>
<feature type="compositionally biased region" description="Pro residues" evidence="9">
    <location>
        <begin position="320"/>
        <end position="333"/>
    </location>
</feature>
<dbReference type="Gene3D" id="1.25.40.270">
    <property type="entry name" value="Vacuolar protein sorting-associated protein vta1"/>
    <property type="match status" value="1"/>
</dbReference>
<dbReference type="Proteomes" id="UP000308133">
    <property type="component" value="Unassembled WGS sequence"/>
</dbReference>
<organism evidence="12 13">
    <name type="scientific">Elsinoe australis</name>
    <dbReference type="NCBI Taxonomy" id="40998"/>
    <lineage>
        <taxon>Eukaryota</taxon>
        <taxon>Fungi</taxon>
        <taxon>Dikarya</taxon>
        <taxon>Ascomycota</taxon>
        <taxon>Pezizomycotina</taxon>
        <taxon>Dothideomycetes</taxon>
        <taxon>Dothideomycetidae</taxon>
        <taxon>Myriangiales</taxon>
        <taxon>Elsinoaceae</taxon>
        <taxon>Elsinoe</taxon>
    </lineage>
</organism>
<dbReference type="InterPro" id="IPR044538">
    <property type="entry name" value="Vta1-like"/>
</dbReference>
<proteinExistence type="inferred from homology"/>
<dbReference type="PANTHER" id="PTHR46009:SF1">
    <property type="entry name" value="VACUOLAR PROTEIN SORTING-ASSOCIATED PROTEIN VTA1 HOMOLOG"/>
    <property type="match status" value="1"/>
</dbReference>
<feature type="compositionally biased region" description="Low complexity" evidence="9">
    <location>
        <begin position="307"/>
        <end position="319"/>
    </location>
</feature>
<evidence type="ECO:0000256" key="5">
    <source>
        <dbReference type="ARBA" id="ARBA00022490"/>
    </source>
</evidence>
<evidence type="ECO:0000256" key="7">
    <source>
        <dbReference type="ARBA" id="ARBA00022927"/>
    </source>
</evidence>
<dbReference type="GO" id="GO:0010008">
    <property type="term" value="C:endosome membrane"/>
    <property type="evidence" value="ECO:0007669"/>
    <property type="project" value="UniProtKB-SubCell"/>
</dbReference>
<feature type="domain" description="Vta1/callose synthase N-terminal" evidence="10">
    <location>
        <begin position="13"/>
        <end position="157"/>
    </location>
</feature>
<comment type="caution">
    <text evidence="12">The sequence shown here is derived from an EMBL/GenBank/DDBJ whole genome shotgun (WGS) entry which is preliminary data.</text>
</comment>
<evidence type="ECO:0000256" key="3">
    <source>
        <dbReference type="ARBA" id="ARBA00007895"/>
    </source>
</evidence>
<accession>A0A4U7B5T6</accession>
<keyword evidence="5" id="KW-0963">Cytoplasm</keyword>
<keyword evidence="8" id="KW-0472">Membrane</keyword>
<dbReference type="Pfam" id="PF18097">
    <property type="entry name" value="Vta1_C"/>
    <property type="match status" value="1"/>
</dbReference>
<feature type="compositionally biased region" description="Polar residues" evidence="9">
    <location>
        <begin position="268"/>
        <end position="281"/>
    </location>
</feature>
<evidence type="ECO:0000256" key="1">
    <source>
        <dbReference type="ARBA" id="ARBA00004481"/>
    </source>
</evidence>
<evidence type="ECO:0000313" key="12">
    <source>
        <dbReference type="EMBL" id="TKX23484.1"/>
    </source>
</evidence>
<dbReference type="PANTHER" id="PTHR46009">
    <property type="entry name" value="VACUOLAR PROTEIN SORTING-ASSOCIATED PROTEIN VTA1 HOMOLOG"/>
    <property type="match status" value="1"/>
</dbReference>
<evidence type="ECO:0000259" key="10">
    <source>
        <dbReference type="Pfam" id="PF04652"/>
    </source>
</evidence>
<feature type="domain" description="Vta1 C-terminal" evidence="11">
    <location>
        <begin position="374"/>
        <end position="409"/>
    </location>
</feature>
<evidence type="ECO:0000259" key="11">
    <source>
        <dbReference type="Pfam" id="PF18097"/>
    </source>
</evidence>
<evidence type="ECO:0000256" key="2">
    <source>
        <dbReference type="ARBA" id="ARBA00004496"/>
    </source>
</evidence>